<dbReference type="HOGENOM" id="CLU_048775_0_0_1"/>
<gene>
    <name evidence="1" type="ORF">VHEMI02424</name>
</gene>
<dbReference type="AlphaFoldDB" id="A0A0A1TAE9"/>
<accession>A0A0A1TAE9</accession>
<organism evidence="1 2">
    <name type="scientific">[Torrubiella] hemipterigena</name>
    <dbReference type="NCBI Taxonomy" id="1531966"/>
    <lineage>
        <taxon>Eukaryota</taxon>
        <taxon>Fungi</taxon>
        <taxon>Dikarya</taxon>
        <taxon>Ascomycota</taxon>
        <taxon>Pezizomycotina</taxon>
        <taxon>Sordariomycetes</taxon>
        <taxon>Hypocreomycetidae</taxon>
        <taxon>Hypocreales</taxon>
        <taxon>Clavicipitaceae</taxon>
        <taxon>Clavicipitaceae incertae sedis</taxon>
        <taxon>'Torrubiella' clade</taxon>
    </lineage>
</organism>
<dbReference type="OrthoDB" id="5291209at2759"/>
<name>A0A0A1TAE9_9HYPO</name>
<keyword evidence="2" id="KW-1185">Reference proteome</keyword>
<proteinExistence type="predicted"/>
<evidence type="ECO:0000313" key="1">
    <source>
        <dbReference type="EMBL" id="CEJ82354.1"/>
    </source>
</evidence>
<dbReference type="EMBL" id="CDHN01000001">
    <property type="protein sequence ID" value="CEJ82354.1"/>
    <property type="molecule type" value="Genomic_DNA"/>
</dbReference>
<evidence type="ECO:0008006" key="3">
    <source>
        <dbReference type="Google" id="ProtNLM"/>
    </source>
</evidence>
<dbReference type="Proteomes" id="UP000039046">
    <property type="component" value="Unassembled WGS sequence"/>
</dbReference>
<protein>
    <recommendedName>
        <fullName evidence="3">Peptidase A1 domain-containing protein</fullName>
    </recommendedName>
</protein>
<reference evidence="1 2" key="1">
    <citation type="journal article" date="2015" name="Genome Announc.">
        <title>Draft Genome Sequence and Gene Annotation of the Entomopathogenic Fungus Verticillium hemipterigenum.</title>
        <authorList>
            <person name="Horn F."/>
            <person name="Habel A."/>
            <person name="Scharf D.H."/>
            <person name="Dworschak J."/>
            <person name="Brakhage A.A."/>
            <person name="Guthke R."/>
            <person name="Hertweck C."/>
            <person name="Linde J."/>
        </authorList>
    </citation>
    <scope>NUCLEOTIDE SEQUENCE [LARGE SCALE GENOMIC DNA]</scope>
</reference>
<evidence type="ECO:0000313" key="2">
    <source>
        <dbReference type="Proteomes" id="UP000039046"/>
    </source>
</evidence>
<sequence>MSLAQVPPLIFPASGLYQRPLEAMHPANILAGAYAAYNTSVVIPFSNNNENKVPFTTDIRVNITVNGRGYRTPIVDTGTCGLLLPASKVTGYEEAKARNDPRGWEYLSSSHILYSGYWVSTEIVFNAAVPKVTATVPVLAVDYRVTCHTYNSTTDTDKCTKVQGTATSTAKSEATTEVQYIGIGFGRQHDGQPQGNPDKNVMLNVKTLGNQNVTDATYRNGYIISKEGITVGLTAENTKNMQFSQLTKRKGRTDPRDWNQVQGCFTIGDNPCSRGVLLVDTGVAQMYMTVPTSIEPNVTNPTEKHLVPGSKVHVAVGAEGEPFIATSDFVVSQSTTTEKEGVEPNYVKASMSDTIPPKVNTGRHFLRKWKIAFDAVDGRFGAVDI</sequence>
<dbReference type="STRING" id="1531966.A0A0A1TAE9"/>